<evidence type="ECO:0000313" key="5">
    <source>
        <dbReference type="EMBL" id="MDC8774227.1"/>
    </source>
</evidence>
<keyword evidence="1" id="KW-0597">Phosphoprotein</keyword>
<keyword evidence="4" id="KW-0949">S-adenosyl-L-methionine</keyword>
<keyword evidence="2 5" id="KW-0489">Methyltransferase</keyword>
<dbReference type="CDD" id="cd02440">
    <property type="entry name" value="AdoMet_MTases"/>
    <property type="match status" value="1"/>
</dbReference>
<name>A0ABT5KLE9_9BURK</name>
<keyword evidence="6" id="KW-1185">Reference proteome</keyword>
<gene>
    <name evidence="5" type="ORF">PRZ03_21910</name>
</gene>
<evidence type="ECO:0000256" key="3">
    <source>
        <dbReference type="ARBA" id="ARBA00022679"/>
    </source>
</evidence>
<dbReference type="GO" id="GO:0008168">
    <property type="term" value="F:methyltransferase activity"/>
    <property type="evidence" value="ECO:0007669"/>
    <property type="project" value="UniProtKB-KW"/>
</dbReference>
<dbReference type="GO" id="GO:0032259">
    <property type="term" value="P:methylation"/>
    <property type="evidence" value="ECO:0007669"/>
    <property type="project" value="UniProtKB-KW"/>
</dbReference>
<evidence type="ECO:0000256" key="1">
    <source>
        <dbReference type="ARBA" id="ARBA00022553"/>
    </source>
</evidence>
<evidence type="ECO:0000256" key="2">
    <source>
        <dbReference type="ARBA" id="ARBA00022603"/>
    </source>
</evidence>
<dbReference type="EMBL" id="JAQQXT010000018">
    <property type="protein sequence ID" value="MDC8774227.1"/>
    <property type="molecule type" value="Genomic_DNA"/>
</dbReference>
<dbReference type="PROSITE" id="PS51585">
    <property type="entry name" value="SAM_MT_TPMT"/>
    <property type="match status" value="1"/>
</dbReference>
<dbReference type="SUPFAM" id="SSF53335">
    <property type="entry name" value="S-adenosyl-L-methionine-dependent methyltransferases"/>
    <property type="match status" value="1"/>
</dbReference>
<dbReference type="RefSeq" id="WP_273602255.1">
    <property type="nucleotide sequence ID" value="NZ_JAQQXT010000018.1"/>
</dbReference>
<dbReference type="Gene3D" id="3.40.50.150">
    <property type="entry name" value="Vaccinia Virus protein VP39"/>
    <property type="match status" value="1"/>
</dbReference>
<reference evidence="5 6" key="1">
    <citation type="submission" date="2022-10" db="EMBL/GenBank/DDBJ databases">
        <title>Paucibacter sp. hw1 Genome sequencing.</title>
        <authorList>
            <person name="Park S."/>
        </authorList>
    </citation>
    <scope>NUCLEOTIDE SEQUENCE [LARGE SCALE GENOMIC DNA]</scope>
    <source>
        <strain evidence="6">hw1</strain>
    </source>
</reference>
<keyword evidence="3" id="KW-0808">Transferase</keyword>
<evidence type="ECO:0000313" key="6">
    <source>
        <dbReference type="Proteomes" id="UP001221189"/>
    </source>
</evidence>
<dbReference type="InterPro" id="IPR008854">
    <property type="entry name" value="TPMT"/>
</dbReference>
<evidence type="ECO:0000256" key="4">
    <source>
        <dbReference type="ARBA" id="ARBA00022691"/>
    </source>
</evidence>
<proteinExistence type="predicted"/>
<dbReference type="PANTHER" id="PTHR32183">
    <property type="match status" value="1"/>
</dbReference>
<dbReference type="InterPro" id="IPR029063">
    <property type="entry name" value="SAM-dependent_MTases_sf"/>
</dbReference>
<protein>
    <submittedName>
        <fullName evidence="5">Methyltransferase domain-containing protein</fullName>
    </submittedName>
</protein>
<dbReference type="PANTHER" id="PTHR32183:SF6">
    <property type="entry name" value="CYSTEINE SULFINATE DESULFINASE_CYSTEINE DESULFURASE AND RELATED ENZYMES"/>
    <property type="match status" value="1"/>
</dbReference>
<comment type="caution">
    <text evidence="5">The sequence shown here is derived from an EMBL/GenBank/DDBJ whole genome shotgun (WGS) entry which is preliminary data.</text>
</comment>
<dbReference type="Proteomes" id="UP001221189">
    <property type="component" value="Unassembled WGS sequence"/>
</dbReference>
<organism evidence="5 6">
    <name type="scientific">Roseateles albus</name>
    <dbReference type="NCBI Taxonomy" id="2987525"/>
    <lineage>
        <taxon>Bacteria</taxon>
        <taxon>Pseudomonadati</taxon>
        <taxon>Pseudomonadota</taxon>
        <taxon>Betaproteobacteria</taxon>
        <taxon>Burkholderiales</taxon>
        <taxon>Sphaerotilaceae</taxon>
        <taxon>Roseateles</taxon>
    </lineage>
</organism>
<sequence>MAGPTQDFWQQRFVSGQIPWDRGEAHPQLLSWLEQGEITAGLDLVVPGCGRGHELLLLAKAGIRARGLDYSPAAVAMARTQLASAGGCDFAQVEEADVLAWQPRSAIDAVYEQTCLCALHPDQWLRYADQLHAWIKPGGRLFALLMQARRDSAGQGIVEGPPYHCDIQAVRALFPAERWTWPAPPYPAHVHAQGWTELAVVLTRR</sequence>
<dbReference type="Pfam" id="PF05724">
    <property type="entry name" value="TPMT"/>
    <property type="match status" value="1"/>
</dbReference>
<accession>A0ABT5KLE9</accession>